<evidence type="ECO:0000256" key="4">
    <source>
        <dbReference type="SAM" id="MobiDB-lite"/>
    </source>
</evidence>
<name>A0ABV9TPI6_9MICC</name>
<dbReference type="PANTHER" id="PTHR48105">
    <property type="entry name" value="THIOREDOXIN REDUCTASE 1-RELATED-RELATED"/>
    <property type="match status" value="1"/>
</dbReference>
<feature type="domain" description="FAD/NAD(P)-binding" evidence="5">
    <location>
        <begin position="236"/>
        <end position="569"/>
    </location>
</feature>
<keyword evidence="2" id="KW-0560">Oxidoreductase</keyword>
<dbReference type="InterPro" id="IPR023753">
    <property type="entry name" value="FAD/NAD-binding_dom"/>
</dbReference>
<evidence type="ECO:0000313" key="7">
    <source>
        <dbReference type="Proteomes" id="UP001595797"/>
    </source>
</evidence>
<dbReference type="Pfam" id="PF07992">
    <property type="entry name" value="Pyr_redox_2"/>
    <property type="match status" value="1"/>
</dbReference>
<dbReference type="InterPro" id="IPR036188">
    <property type="entry name" value="FAD/NAD-bd_sf"/>
</dbReference>
<dbReference type="Proteomes" id="UP001595797">
    <property type="component" value="Unassembled WGS sequence"/>
</dbReference>
<dbReference type="PRINTS" id="PR00469">
    <property type="entry name" value="PNDRDTASEII"/>
</dbReference>
<evidence type="ECO:0000259" key="5">
    <source>
        <dbReference type="Pfam" id="PF07992"/>
    </source>
</evidence>
<dbReference type="Gene3D" id="3.50.50.60">
    <property type="entry name" value="FAD/NAD(P)-binding domain"/>
    <property type="match status" value="2"/>
</dbReference>
<dbReference type="PRINTS" id="PR00368">
    <property type="entry name" value="FADPNR"/>
</dbReference>
<comment type="catalytic activity">
    <reaction evidence="3">
        <text>[thioredoxin]-dithiol + NADP(+) = [thioredoxin]-disulfide + NADPH + H(+)</text>
        <dbReference type="Rhea" id="RHEA:20345"/>
        <dbReference type="Rhea" id="RHEA-COMP:10698"/>
        <dbReference type="Rhea" id="RHEA-COMP:10700"/>
        <dbReference type="ChEBI" id="CHEBI:15378"/>
        <dbReference type="ChEBI" id="CHEBI:29950"/>
        <dbReference type="ChEBI" id="CHEBI:50058"/>
        <dbReference type="ChEBI" id="CHEBI:57783"/>
        <dbReference type="ChEBI" id="CHEBI:58349"/>
        <dbReference type="EC" id="1.8.1.9"/>
    </reaction>
</comment>
<reference evidence="7" key="1">
    <citation type="journal article" date="2019" name="Int. J. Syst. Evol. Microbiol.">
        <title>The Global Catalogue of Microorganisms (GCM) 10K type strain sequencing project: providing services to taxonomists for standard genome sequencing and annotation.</title>
        <authorList>
            <consortium name="The Broad Institute Genomics Platform"/>
            <consortium name="The Broad Institute Genome Sequencing Center for Infectious Disease"/>
            <person name="Wu L."/>
            <person name="Ma J."/>
        </authorList>
    </citation>
    <scope>NUCLEOTIDE SEQUENCE [LARGE SCALE GENOMIC DNA]</scope>
    <source>
        <strain evidence="7">CGMCC 4.6946</strain>
    </source>
</reference>
<dbReference type="EMBL" id="JBHSIW010000025">
    <property type="protein sequence ID" value="MFC4905408.1"/>
    <property type="molecule type" value="Genomic_DNA"/>
</dbReference>
<feature type="region of interest" description="Disordered" evidence="4">
    <location>
        <begin position="580"/>
        <end position="616"/>
    </location>
</feature>
<dbReference type="RefSeq" id="WP_277550139.1">
    <property type="nucleotide sequence ID" value="NZ_JARAMH010000002.1"/>
</dbReference>
<feature type="compositionally biased region" description="Pro residues" evidence="4">
    <location>
        <begin position="585"/>
        <end position="603"/>
    </location>
</feature>
<sequence>MDDPVPVLLLATSDPVSRGILGDQLRRRYGADYEVVVCADHAHARAILRGLRRWGRAVALIVGCYGPADRDGLDLLRRAYAEHPAAKRAVAVTWGDFASGPTVFRAIAQGHADLLVLRPERPRDEEFHGAITDALDDWHLAQGGGFEAVRMIGDQRDERAHSLRDTLVRNHIPVGFHPVGSPAAQRMLESLGLHDPALPVLVLQFTSPPTVLEDPSDPEIVEAFGLNRPPPTDKVFDVVVVGAGPAGLAAAVYASSEGLSTMVVEQQAVGGQAGTSSLIRNYPGFSRGVSGAHLAFRSFQQAWVFGTDFLFMRRVKSLEADGAVRTVTTSDGGVVRGRTVVVATGVDYRRLGVPQLEALVGRGVFYGAAVSEAPSLAGQRACVVGGGNSAGQAALHVAKYAEHVTLLVRGPSLAASMSSYLITQLEATRNVTVRYGTSVVGAREQDGCLTAVVVTPTGGPGAVRAETGAEVGAATAPEDAPVEGPEEIAASALFVLIGSVPRTSWLPGSVQRDRAGFLRTGGTGDLEGPGDGAPARAPLPLETSLPGVFAIGDVRAGSVKRVATAVGDGATVVSLLHGYLSGHPPNAPAAPPASPQTPRPAPAAGPEDPVGDALRD</sequence>
<dbReference type="InterPro" id="IPR050097">
    <property type="entry name" value="Ferredoxin-NADP_redctase_2"/>
</dbReference>
<comment type="caution">
    <text evidence="6">The sequence shown here is derived from an EMBL/GenBank/DDBJ whole genome shotgun (WGS) entry which is preliminary data.</text>
</comment>
<evidence type="ECO:0000256" key="1">
    <source>
        <dbReference type="ARBA" id="ARBA00022630"/>
    </source>
</evidence>
<evidence type="ECO:0000313" key="6">
    <source>
        <dbReference type="EMBL" id="MFC4905408.1"/>
    </source>
</evidence>
<gene>
    <name evidence="6" type="ORF">ACFPCS_17740</name>
</gene>
<organism evidence="6 7">
    <name type="scientific">Kocuria oceani</name>
    <dbReference type="NCBI Taxonomy" id="988827"/>
    <lineage>
        <taxon>Bacteria</taxon>
        <taxon>Bacillati</taxon>
        <taxon>Actinomycetota</taxon>
        <taxon>Actinomycetes</taxon>
        <taxon>Micrococcales</taxon>
        <taxon>Micrococcaceae</taxon>
        <taxon>Kocuria</taxon>
    </lineage>
</organism>
<accession>A0ABV9TPI6</accession>
<keyword evidence="7" id="KW-1185">Reference proteome</keyword>
<dbReference type="SUPFAM" id="SSF51905">
    <property type="entry name" value="FAD/NAD(P)-binding domain"/>
    <property type="match status" value="1"/>
</dbReference>
<evidence type="ECO:0000256" key="2">
    <source>
        <dbReference type="ARBA" id="ARBA00023002"/>
    </source>
</evidence>
<protein>
    <submittedName>
        <fullName evidence="6">FAD-dependent oxidoreductase</fullName>
    </submittedName>
</protein>
<keyword evidence="1" id="KW-0285">Flavoprotein</keyword>
<evidence type="ECO:0000256" key="3">
    <source>
        <dbReference type="ARBA" id="ARBA00048132"/>
    </source>
</evidence>
<proteinExistence type="predicted"/>